<dbReference type="GO" id="GO:0022857">
    <property type="term" value="F:transmembrane transporter activity"/>
    <property type="evidence" value="ECO:0007669"/>
    <property type="project" value="InterPro"/>
</dbReference>
<dbReference type="PANTHER" id="PTHR30158:SF10">
    <property type="entry name" value="CATION EFFLUX PUMP"/>
    <property type="match status" value="1"/>
</dbReference>
<feature type="domain" description="Multidrug resistance protein MdtA-like barrel-sandwich hybrid" evidence="4">
    <location>
        <begin position="84"/>
        <end position="221"/>
    </location>
</feature>
<comment type="subcellular location">
    <subcellularLocation>
        <location evidence="1">Cell envelope</location>
    </subcellularLocation>
</comment>
<dbReference type="InterPro" id="IPR058624">
    <property type="entry name" value="MdtA-like_HH"/>
</dbReference>
<reference evidence="7 8" key="1">
    <citation type="submission" date="2020-08" db="EMBL/GenBank/DDBJ databases">
        <title>Genomic Encyclopedia of Type Strains, Phase IV (KMG-IV): sequencing the most valuable type-strain genomes for metagenomic binning, comparative biology and taxonomic classification.</title>
        <authorList>
            <person name="Goeker M."/>
        </authorList>
    </citation>
    <scope>NUCLEOTIDE SEQUENCE [LARGE SCALE GENOMIC DNA]</scope>
    <source>
        <strain evidence="7 8">DSM 103336</strain>
    </source>
</reference>
<dbReference type="OrthoDB" id="9816569at2"/>
<evidence type="ECO:0000313" key="7">
    <source>
        <dbReference type="EMBL" id="MBB5728429.1"/>
    </source>
</evidence>
<protein>
    <submittedName>
        <fullName evidence="7">RND family efflux transporter MFP subunit</fullName>
    </submittedName>
</protein>
<evidence type="ECO:0000256" key="1">
    <source>
        <dbReference type="ARBA" id="ARBA00004196"/>
    </source>
</evidence>
<feature type="domain" description="Multidrug resistance protein MdtA-like beta-barrel" evidence="5">
    <location>
        <begin position="234"/>
        <end position="316"/>
    </location>
</feature>
<dbReference type="PANTHER" id="PTHR30158">
    <property type="entry name" value="ACRA/E-RELATED COMPONENT OF DRUG EFFLUX TRANSPORTER"/>
    <property type="match status" value="1"/>
</dbReference>
<evidence type="ECO:0000259" key="4">
    <source>
        <dbReference type="Pfam" id="PF25917"/>
    </source>
</evidence>
<keyword evidence="8" id="KW-1185">Reference proteome</keyword>
<dbReference type="Pfam" id="PF25967">
    <property type="entry name" value="RND-MFP_C"/>
    <property type="match status" value="1"/>
</dbReference>
<accession>A0A7W9BQU2</accession>
<dbReference type="Gene3D" id="2.40.420.20">
    <property type="match status" value="1"/>
</dbReference>
<feature type="domain" description="Multidrug resistance protein MdtA-like alpha-helical hairpin" evidence="3">
    <location>
        <begin position="125"/>
        <end position="188"/>
    </location>
</feature>
<dbReference type="InterPro" id="IPR058625">
    <property type="entry name" value="MdtA-like_BSH"/>
</dbReference>
<dbReference type="GO" id="GO:0046677">
    <property type="term" value="P:response to antibiotic"/>
    <property type="evidence" value="ECO:0007669"/>
    <property type="project" value="TreeGrafter"/>
</dbReference>
<gene>
    <name evidence="7" type="ORF">FHS99_000899</name>
</gene>
<evidence type="ECO:0000256" key="2">
    <source>
        <dbReference type="ARBA" id="ARBA00009477"/>
    </source>
</evidence>
<proteinExistence type="inferred from homology"/>
<evidence type="ECO:0000313" key="8">
    <source>
        <dbReference type="Proteomes" id="UP000546701"/>
    </source>
</evidence>
<dbReference type="Gene3D" id="2.40.50.100">
    <property type="match status" value="1"/>
</dbReference>
<dbReference type="InterPro" id="IPR006143">
    <property type="entry name" value="RND_pump_MFP"/>
</dbReference>
<dbReference type="GO" id="GO:0030313">
    <property type="term" value="C:cell envelope"/>
    <property type="evidence" value="ECO:0007669"/>
    <property type="project" value="UniProtKB-SubCell"/>
</dbReference>
<comment type="caution">
    <text evidence="7">The sequence shown here is derived from an EMBL/GenBank/DDBJ whole genome shotgun (WGS) entry which is preliminary data.</text>
</comment>
<evidence type="ECO:0000259" key="6">
    <source>
        <dbReference type="Pfam" id="PF25967"/>
    </source>
</evidence>
<feature type="domain" description="Multidrug resistance protein MdtA-like C-terminal permuted SH3" evidence="6">
    <location>
        <begin position="323"/>
        <end position="382"/>
    </location>
</feature>
<dbReference type="Pfam" id="PF25876">
    <property type="entry name" value="HH_MFP_RND"/>
    <property type="match status" value="1"/>
</dbReference>
<dbReference type="Proteomes" id="UP000546701">
    <property type="component" value="Unassembled WGS sequence"/>
</dbReference>
<evidence type="ECO:0000259" key="3">
    <source>
        <dbReference type="Pfam" id="PF25876"/>
    </source>
</evidence>
<dbReference type="InterPro" id="IPR058627">
    <property type="entry name" value="MdtA-like_C"/>
</dbReference>
<sequence length="420" mass="44397">MNMDTPISRTDAVQPDVRRRRPAWQRGAMVLVPVALLGAVGVKMFDQPNAAVAAPAPPAVTVAAPLVRQVSEWDDYVGRFAPSRTVEIRPRVAGEVTAVHFRDGEIVRKGQLLFTIDPRPFAASLAEARANAASAASALTLARTDLGRAQRLVADEAVSAGEVDALRGRLQAAQAALAAAQARVRARALDVSFTQVRAPIGGRISDRRVDAGNQVAGGEGTGGTVLTTINALDPIYFTFDGSEALFLKGQRARRAGAAPAAVEIRLQDEAEHRWHGRLDFTDNGLDQRSGTIRGRAVLSNPNYFLTPGMFGNMRLASAGTQTAMLVPDDAVQTDQARKILLTVDRRNMVVAKPVELGPVVGGLRIVRSGIGPDDRIVITGTQMAMPGSPVQPKLGRITPQASVATPTAVQPVAGEATLAS</sequence>
<dbReference type="Pfam" id="PF25917">
    <property type="entry name" value="BSH_RND"/>
    <property type="match status" value="1"/>
</dbReference>
<name>A0A7W9BQU2_9SPHN</name>
<dbReference type="Gene3D" id="1.10.287.470">
    <property type="entry name" value="Helix hairpin bin"/>
    <property type="match status" value="1"/>
</dbReference>
<dbReference type="NCBIfam" id="TIGR01730">
    <property type="entry name" value="RND_mfp"/>
    <property type="match status" value="1"/>
</dbReference>
<organism evidence="7 8">
    <name type="scientific">Sphingomonas prati</name>
    <dbReference type="NCBI Taxonomy" id="1843237"/>
    <lineage>
        <taxon>Bacteria</taxon>
        <taxon>Pseudomonadati</taxon>
        <taxon>Pseudomonadota</taxon>
        <taxon>Alphaproteobacteria</taxon>
        <taxon>Sphingomonadales</taxon>
        <taxon>Sphingomonadaceae</taxon>
        <taxon>Sphingomonas</taxon>
    </lineage>
</organism>
<evidence type="ECO:0000259" key="5">
    <source>
        <dbReference type="Pfam" id="PF25944"/>
    </source>
</evidence>
<dbReference type="SUPFAM" id="SSF111369">
    <property type="entry name" value="HlyD-like secretion proteins"/>
    <property type="match status" value="1"/>
</dbReference>
<dbReference type="Gene3D" id="2.40.30.170">
    <property type="match status" value="1"/>
</dbReference>
<dbReference type="Pfam" id="PF25944">
    <property type="entry name" value="Beta-barrel_RND"/>
    <property type="match status" value="1"/>
</dbReference>
<dbReference type="InterPro" id="IPR058626">
    <property type="entry name" value="MdtA-like_b-barrel"/>
</dbReference>
<dbReference type="AlphaFoldDB" id="A0A7W9BQU2"/>
<comment type="similarity">
    <text evidence="2">Belongs to the membrane fusion protein (MFP) (TC 8.A.1) family.</text>
</comment>
<dbReference type="GO" id="GO:0005886">
    <property type="term" value="C:plasma membrane"/>
    <property type="evidence" value="ECO:0007669"/>
    <property type="project" value="TreeGrafter"/>
</dbReference>
<dbReference type="EMBL" id="JACIJR010000002">
    <property type="protein sequence ID" value="MBB5728429.1"/>
    <property type="molecule type" value="Genomic_DNA"/>
</dbReference>
<dbReference type="RefSeq" id="WP_157177186.1">
    <property type="nucleotide sequence ID" value="NZ_BMJP01000001.1"/>
</dbReference>